<organism evidence="1 2">
    <name type="scientific">Tateyamaria armeniaca</name>
    <dbReference type="NCBI Taxonomy" id="2518930"/>
    <lineage>
        <taxon>Bacteria</taxon>
        <taxon>Pseudomonadati</taxon>
        <taxon>Pseudomonadota</taxon>
        <taxon>Alphaproteobacteria</taxon>
        <taxon>Rhodobacterales</taxon>
        <taxon>Roseobacteraceae</taxon>
        <taxon>Tateyamaria</taxon>
    </lineage>
</organism>
<reference evidence="1 2" key="1">
    <citation type="submission" date="2024-08" db="EMBL/GenBank/DDBJ databases">
        <title>Tateyamaria sp. nov., isolated from marine algae.</title>
        <authorList>
            <person name="Choi B.J."/>
            <person name="Kim J.M."/>
            <person name="Lee J.K."/>
            <person name="Choi D.G."/>
            <person name="Bayburt H."/>
            <person name="Baek J.H."/>
            <person name="Han D.M."/>
            <person name="Jeon C.O."/>
        </authorList>
    </citation>
    <scope>NUCLEOTIDE SEQUENCE [LARGE SCALE GENOMIC DNA]</scope>
    <source>
        <strain evidence="1 2">KMU-156</strain>
    </source>
</reference>
<evidence type="ECO:0008006" key="3">
    <source>
        <dbReference type="Google" id="ProtNLM"/>
    </source>
</evidence>
<protein>
    <recommendedName>
        <fullName evidence="3">SnoaL-like domain-containing protein</fullName>
    </recommendedName>
</protein>
<sequence>MTDETLNVFDPGMPDNCDTDDRLGLYRAEAGVPASAVLGWTGPFAGPPDFSQAGALRATSVEEAAEADAYRETFRAQYQSAFGTAFDPDQSPIGEITTLADARILADVPIEGGVLRLSEWERISVAQHIYRHFVVDVIRDGEVVQTFQFSRFQGFLG</sequence>
<dbReference type="RefSeq" id="WP_407592619.1">
    <property type="nucleotide sequence ID" value="NZ_JBHDIY010000002.1"/>
</dbReference>
<gene>
    <name evidence="1" type="ORF">ACERZ8_13115</name>
</gene>
<comment type="caution">
    <text evidence="1">The sequence shown here is derived from an EMBL/GenBank/DDBJ whole genome shotgun (WGS) entry which is preliminary data.</text>
</comment>
<evidence type="ECO:0000313" key="2">
    <source>
        <dbReference type="Proteomes" id="UP001627408"/>
    </source>
</evidence>
<evidence type="ECO:0000313" key="1">
    <source>
        <dbReference type="EMBL" id="MFL4470775.1"/>
    </source>
</evidence>
<accession>A0ABW8UUF8</accession>
<dbReference type="EMBL" id="JBHDIY010000002">
    <property type="protein sequence ID" value="MFL4470775.1"/>
    <property type="molecule type" value="Genomic_DNA"/>
</dbReference>
<proteinExistence type="predicted"/>
<name>A0ABW8UUF8_9RHOB</name>
<keyword evidence="2" id="KW-1185">Reference proteome</keyword>
<dbReference type="Proteomes" id="UP001627408">
    <property type="component" value="Unassembled WGS sequence"/>
</dbReference>